<dbReference type="FunFam" id="1.10.340.70:FF:000003">
    <property type="entry name" value="Protein CBG25708"/>
    <property type="match status" value="1"/>
</dbReference>
<dbReference type="GO" id="GO:0003964">
    <property type="term" value="F:RNA-directed DNA polymerase activity"/>
    <property type="evidence" value="ECO:0007669"/>
    <property type="project" value="UniProtKB-KW"/>
</dbReference>
<dbReference type="GO" id="GO:0042575">
    <property type="term" value="C:DNA polymerase complex"/>
    <property type="evidence" value="ECO:0007669"/>
    <property type="project" value="UniProtKB-ARBA"/>
</dbReference>
<gene>
    <name evidence="11" type="ORF">EEDITHA_LOCUS16262</name>
</gene>
<accession>A0AAU9UQ41</accession>
<dbReference type="Pfam" id="PF00665">
    <property type="entry name" value="rve"/>
    <property type="match status" value="1"/>
</dbReference>
<dbReference type="InterPro" id="IPR043502">
    <property type="entry name" value="DNA/RNA_pol_sf"/>
</dbReference>
<evidence type="ECO:0000313" key="12">
    <source>
        <dbReference type="Proteomes" id="UP001153954"/>
    </source>
</evidence>
<organism evidence="11 12">
    <name type="scientific">Euphydryas editha</name>
    <name type="common">Edith's checkerspot</name>
    <dbReference type="NCBI Taxonomy" id="104508"/>
    <lineage>
        <taxon>Eukaryota</taxon>
        <taxon>Metazoa</taxon>
        <taxon>Ecdysozoa</taxon>
        <taxon>Arthropoda</taxon>
        <taxon>Hexapoda</taxon>
        <taxon>Insecta</taxon>
        <taxon>Pterygota</taxon>
        <taxon>Neoptera</taxon>
        <taxon>Endopterygota</taxon>
        <taxon>Lepidoptera</taxon>
        <taxon>Glossata</taxon>
        <taxon>Ditrysia</taxon>
        <taxon>Papilionoidea</taxon>
        <taxon>Nymphalidae</taxon>
        <taxon>Nymphalinae</taxon>
        <taxon>Euphydryas</taxon>
    </lineage>
</organism>
<reference evidence="11" key="1">
    <citation type="submission" date="2022-03" db="EMBL/GenBank/DDBJ databases">
        <authorList>
            <person name="Tunstrom K."/>
        </authorList>
    </citation>
    <scope>NUCLEOTIDE SEQUENCE</scope>
</reference>
<dbReference type="InterPro" id="IPR043128">
    <property type="entry name" value="Rev_trsase/Diguanyl_cyclase"/>
</dbReference>
<feature type="domain" description="Integrase catalytic" evidence="10">
    <location>
        <begin position="1008"/>
        <end position="1161"/>
    </location>
</feature>
<dbReference type="PANTHER" id="PTHR37984:SF11">
    <property type="entry name" value="INTEGRASE CATALYTIC DOMAIN-CONTAINING PROTEIN"/>
    <property type="match status" value="1"/>
</dbReference>
<keyword evidence="3" id="KW-0548">Nucleotidyltransferase</keyword>
<dbReference type="PANTHER" id="PTHR37984">
    <property type="entry name" value="PROTEIN CBG26694"/>
    <property type="match status" value="1"/>
</dbReference>
<dbReference type="GO" id="GO:0015074">
    <property type="term" value="P:DNA integration"/>
    <property type="evidence" value="ECO:0007669"/>
    <property type="project" value="InterPro"/>
</dbReference>
<comment type="caution">
    <text evidence="11">The sequence shown here is derived from an EMBL/GenBank/DDBJ whole genome shotgun (WGS) entry which is preliminary data.</text>
</comment>
<keyword evidence="6" id="KW-0378">Hydrolase</keyword>
<evidence type="ECO:0000256" key="6">
    <source>
        <dbReference type="ARBA" id="ARBA00022801"/>
    </source>
</evidence>
<evidence type="ECO:0000256" key="4">
    <source>
        <dbReference type="ARBA" id="ARBA00022722"/>
    </source>
</evidence>
<dbReference type="InterPro" id="IPR041588">
    <property type="entry name" value="Integrase_H2C2"/>
</dbReference>
<keyword evidence="4" id="KW-0540">Nuclease</keyword>
<keyword evidence="2" id="KW-0808">Transferase</keyword>
<dbReference type="Pfam" id="PF17917">
    <property type="entry name" value="RT_RNaseH"/>
    <property type="match status" value="1"/>
</dbReference>
<dbReference type="InterPro" id="IPR012337">
    <property type="entry name" value="RNaseH-like_sf"/>
</dbReference>
<dbReference type="SUPFAM" id="SSF56672">
    <property type="entry name" value="DNA/RNA polymerases"/>
    <property type="match status" value="1"/>
</dbReference>
<protein>
    <recommendedName>
        <fullName evidence="1">RNA-directed DNA polymerase</fullName>
        <ecNumber evidence="1">2.7.7.49</ecNumber>
    </recommendedName>
</protein>
<dbReference type="Gene3D" id="2.40.70.10">
    <property type="entry name" value="Acid Proteases"/>
    <property type="match status" value="1"/>
</dbReference>
<evidence type="ECO:0000256" key="3">
    <source>
        <dbReference type="ARBA" id="ARBA00022695"/>
    </source>
</evidence>
<evidence type="ECO:0000256" key="7">
    <source>
        <dbReference type="ARBA" id="ARBA00022918"/>
    </source>
</evidence>
<dbReference type="InterPro" id="IPR050951">
    <property type="entry name" value="Retrovirus_Pol_polyprotein"/>
</dbReference>
<evidence type="ECO:0000256" key="5">
    <source>
        <dbReference type="ARBA" id="ARBA00022759"/>
    </source>
</evidence>
<evidence type="ECO:0000256" key="2">
    <source>
        <dbReference type="ARBA" id="ARBA00022679"/>
    </source>
</evidence>
<evidence type="ECO:0000313" key="11">
    <source>
        <dbReference type="EMBL" id="CAH2101515.1"/>
    </source>
</evidence>
<dbReference type="GO" id="GO:0016787">
    <property type="term" value="F:hydrolase activity"/>
    <property type="evidence" value="ECO:0007669"/>
    <property type="project" value="UniProtKB-KW"/>
</dbReference>
<dbReference type="InterPro" id="IPR000477">
    <property type="entry name" value="RT_dom"/>
</dbReference>
<dbReference type="PROSITE" id="PS50878">
    <property type="entry name" value="RT_POL"/>
    <property type="match status" value="1"/>
</dbReference>
<dbReference type="SUPFAM" id="SSF53098">
    <property type="entry name" value="Ribonuclease H-like"/>
    <property type="match status" value="1"/>
</dbReference>
<dbReference type="InterPro" id="IPR021109">
    <property type="entry name" value="Peptidase_aspartic_dom_sf"/>
</dbReference>
<evidence type="ECO:0000259" key="9">
    <source>
        <dbReference type="PROSITE" id="PS50878"/>
    </source>
</evidence>
<evidence type="ECO:0000256" key="8">
    <source>
        <dbReference type="SAM" id="MobiDB-lite"/>
    </source>
</evidence>
<dbReference type="EC" id="2.7.7.49" evidence="1"/>
<name>A0AAU9UQ41_EUPED</name>
<feature type="domain" description="Reverse transcriptase" evidence="9">
    <location>
        <begin position="464"/>
        <end position="641"/>
    </location>
</feature>
<evidence type="ECO:0000256" key="1">
    <source>
        <dbReference type="ARBA" id="ARBA00012493"/>
    </source>
</evidence>
<dbReference type="CDD" id="cd09274">
    <property type="entry name" value="RNase_HI_RT_Ty3"/>
    <property type="match status" value="1"/>
</dbReference>
<dbReference type="GO" id="GO:0003676">
    <property type="term" value="F:nucleic acid binding"/>
    <property type="evidence" value="ECO:0007669"/>
    <property type="project" value="InterPro"/>
</dbReference>
<dbReference type="InterPro" id="IPR036397">
    <property type="entry name" value="RNaseH_sf"/>
</dbReference>
<dbReference type="InterPro" id="IPR001584">
    <property type="entry name" value="Integrase_cat-core"/>
</dbReference>
<dbReference type="Pfam" id="PF17921">
    <property type="entry name" value="Integrase_H2C2"/>
    <property type="match status" value="1"/>
</dbReference>
<dbReference type="EMBL" id="CAKOGL010000023">
    <property type="protein sequence ID" value="CAH2101515.1"/>
    <property type="molecule type" value="Genomic_DNA"/>
</dbReference>
<dbReference type="FunFam" id="3.30.420.10:FF:000063">
    <property type="entry name" value="Retrovirus-related Pol polyprotein from transposon 297-like Protein"/>
    <property type="match status" value="1"/>
</dbReference>
<dbReference type="FunFam" id="3.30.70.270:FF:000020">
    <property type="entry name" value="Transposon Tf2-6 polyprotein-like Protein"/>
    <property type="match status" value="1"/>
</dbReference>
<dbReference type="Gene3D" id="1.10.340.70">
    <property type="match status" value="1"/>
</dbReference>
<dbReference type="Pfam" id="PF00078">
    <property type="entry name" value="RVT_1"/>
    <property type="match status" value="1"/>
</dbReference>
<sequence length="1288" mass="148597">MSSNLPSLEKLDLEGDNASLGQRWEKWKRSLNIYLEATDITTPVKKRATLLLLGGSNLQEIFYNLPGANVEPTNNNNVFEIAIQKLNDYFTPKQSKVYERHVFRLIRQEEGEKFEKFIIRLRNQAEKCQFDKPEEHLIDQVTEKCLSTDLRKKILTIGDSITLDKIITEANTLEVVNRQLEEYGQQNKNHDVNAIIPTKENRNTSRFDTKKVKSFPDKACGRCGNSKHTSDGKNCPAIGKSCHFCGKLGHFRQYCKSQLQRKRKIEEHDTQKEGRLSKRWKERKEINNVTEEEVDYVFNINNDANIECDVGGIKTKMLIDSGSKYNLITDKTWTMLKEKGVTCLSQNKNPEKTLLAYGCKTPLDILGSFETTIKVNNREETAHLYVIANGSRNLLGKDSAINLGVLKLGVDVNQVKNEPFPKFKDVLVQIPIDDSQKPVSQPYRRIPIPIEEKIEMKIKELLESDIIEEVHEPSKWISPIVPILKDNGELRLCVDMRRANKAIMRENHPLPSMEHLLPKIRKAKLFSKLDIKNAFHQLELHPESRHITTFISSKGLYRYKRLMFGITCAPELFQKILEKILLKCDGAINFIDDILIYGRTEQEHDLRLQKVLQVLKENNVLLNNDKCLYKVKQVSFLGHELTSEGVRPLNKYIASVTHFRIPKTVEELQSFLGLVNYINKWIPNMATMTEPLKQLLRQKFGKNTNIEQFWTTEQDHAFTSLKDALTKIQTLGYYDVNDKTQVIADASPVGLGAVLVQIDIKGPRIIAYGNRTLTDCERRYSQTEKEALALVWAIEHFNVFLFGKEFDLITDHKPLEVLFGAKSKPCARIERWVLRLQAYRYNIKYKPGKSNIADPLSRLCKYANYPKIKSDEHVHQIVENARPRAVSMTEIRIHSKEDMEILKVKKGIYNNEWDDSIKGYKIFENELCFFDNVLLRGNRLVIPSRLRKNVLDAAHEGHPGIVAMKGRLRCKVWWPRIDKDVETLVKSCKGCTLVGLPIPPAPMKRRELPEAPWVDIAMDLLGPLPSGDYLLVVVDYYSRYKEVKITKNITSAVIIRLLKEIFSRLGYPSSITADNGRQFVSDEFKTFCKNCNILLLNTIPYWPQQNGEVERQNRDILKRLKIGKFEKKDLQECLNEYLMMYNSTPHSVTGKTPTELFFKRLNRDKIPTFQDISNTIDDTEIRDKDREQKEKGKDYGDKRRGARDSDLNEGDKVYVKEINKTNKLTLNYNPTPHVVENTKNGDITIRNEETGQTLRRNILHLKRIEGQWKAVGEDQEDEIVDPGVSGRQ</sequence>
<keyword evidence="12" id="KW-1185">Reference proteome</keyword>
<evidence type="ECO:0000259" key="10">
    <source>
        <dbReference type="PROSITE" id="PS50994"/>
    </source>
</evidence>
<proteinExistence type="predicted"/>
<dbReference type="Gene3D" id="3.30.70.270">
    <property type="match status" value="2"/>
</dbReference>
<dbReference type="Gene3D" id="3.30.420.10">
    <property type="entry name" value="Ribonuclease H-like superfamily/Ribonuclease H"/>
    <property type="match status" value="1"/>
</dbReference>
<keyword evidence="5" id="KW-0255">Endonuclease</keyword>
<dbReference type="Proteomes" id="UP001153954">
    <property type="component" value="Unassembled WGS sequence"/>
</dbReference>
<keyword evidence="7" id="KW-0695">RNA-directed DNA polymerase</keyword>
<dbReference type="PROSITE" id="PS50994">
    <property type="entry name" value="INTEGRASE"/>
    <property type="match status" value="1"/>
</dbReference>
<dbReference type="CDD" id="cd01647">
    <property type="entry name" value="RT_LTR"/>
    <property type="match status" value="1"/>
</dbReference>
<dbReference type="GO" id="GO:0004519">
    <property type="term" value="F:endonuclease activity"/>
    <property type="evidence" value="ECO:0007669"/>
    <property type="project" value="UniProtKB-KW"/>
</dbReference>
<dbReference type="Gene3D" id="3.10.10.10">
    <property type="entry name" value="HIV Type 1 Reverse Transcriptase, subunit A, domain 1"/>
    <property type="match status" value="1"/>
</dbReference>
<dbReference type="InterPro" id="IPR041373">
    <property type="entry name" value="RT_RNaseH"/>
</dbReference>
<feature type="region of interest" description="Disordered" evidence="8">
    <location>
        <begin position="1182"/>
        <end position="1208"/>
    </location>
</feature>